<organism evidence="3 4">
    <name type="scientific">Luminiphilus syltensis NOR5-1B</name>
    <dbReference type="NCBI Taxonomy" id="565045"/>
    <lineage>
        <taxon>Bacteria</taxon>
        <taxon>Pseudomonadati</taxon>
        <taxon>Pseudomonadota</taxon>
        <taxon>Gammaproteobacteria</taxon>
        <taxon>Cellvibrionales</taxon>
        <taxon>Halieaceae</taxon>
        <taxon>Luminiphilus</taxon>
    </lineage>
</organism>
<dbReference type="AlphaFoldDB" id="B8KUT7"/>
<dbReference type="EMBL" id="DS999411">
    <property type="protein sequence ID" value="EED34636.1"/>
    <property type="molecule type" value="Genomic_DNA"/>
</dbReference>
<gene>
    <name evidence="3" type="ORF">NOR51B_574</name>
</gene>
<dbReference type="STRING" id="565045.NOR51B_574"/>
<accession>B8KUT7</accession>
<dbReference type="HOGENOM" id="CLU_081304_1_2_6"/>
<protein>
    <submittedName>
        <fullName evidence="3">Fimbrial assembly</fullName>
    </submittedName>
</protein>
<feature type="coiled-coil region" evidence="1">
    <location>
        <begin position="47"/>
        <end position="91"/>
    </location>
</feature>
<keyword evidence="2" id="KW-1133">Transmembrane helix</keyword>
<keyword evidence="2" id="KW-0812">Transmembrane</keyword>
<dbReference type="RefSeq" id="WP_009019384.1">
    <property type="nucleotide sequence ID" value="NZ_DS999411.1"/>
</dbReference>
<keyword evidence="2" id="KW-0472">Membrane</keyword>
<dbReference type="PANTHER" id="PTHR40278">
    <property type="entry name" value="DNA UTILIZATION PROTEIN HOFN"/>
    <property type="match status" value="1"/>
</dbReference>
<sequence length="191" mass="21526">MARINLLPWREELRAERKKQFTLNLVGVAMVAVLALVGADRLENSRIENQKQRNAYLEQNIAKLDEKVAEIRDLQKKRVQLIERMRIIQELQGTRPVIVRILDQLVRTLPDGVFYTELTTEEGMITIQGVAESNNRVSSLMRRLDASEWLQDPNLDAVVAAPEFGDQAATFTLTVGVQLAKEGEANGESDA</sequence>
<dbReference type="Pfam" id="PF05137">
    <property type="entry name" value="PilN"/>
    <property type="match status" value="1"/>
</dbReference>
<reference evidence="4" key="1">
    <citation type="journal article" date="2013" name="BMC Microbiol.">
        <title>Taxonomy and evolution of bacteriochlorophyll a-containing members of the OM60/NOR5 clade of marine gammaproteobacteria: description of Luminiphilus syltensis gen. nov., sp. nov., reclassification of Haliea rubra as Pseudohaliea rubra gen. nov., comb. nov., and emendation of Chromatocurvus halotolerans.</title>
        <authorList>
            <person name="Spring S."/>
            <person name="Riedel T."/>
            <person name="Sproer C."/>
            <person name="Yan S."/>
            <person name="Harder J."/>
            <person name="Fuchs B.M."/>
        </authorList>
    </citation>
    <scope>NUCLEOTIDE SEQUENCE [LARGE SCALE GENOMIC DNA]</scope>
    <source>
        <strain evidence="4">NOR51-B</strain>
    </source>
</reference>
<evidence type="ECO:0000256" key="2">
    <source>
        <dbReference type="SAM" id="Phobius"/>
    </source>
</evidence>
<dbReference type="PANTHER" id="PTHR40278:SF2">
    <property type="entry name" value="TYPE IV PILUS INNER MEMBRANE COMPONENT PILN"/>
    <property type="match status" value="1"/>
</dbReference>
<dbReference type="OrthoDB" id="5296173at2"/>
<keyword evidence="1" id="KW-0175">Coiled coil</keyword>
<evidence type="ECO:0000256" key="1">
    <source>
        <dbReference type="SAM" id="Coils"/>
    </source>
</evidence>
<dbReference type="Proteomes" id="UP000004699">
    <property type="component" value="Unassembled WGS sequence"/>
</dbReference>
<dbReference type="GO" id="GO:0043683">
    <property type="term" value="P:type IV pilus assembly"/>
    <property type="evidence" value="ECO:0007669"/>
    <property type="project" value="TreeGrafter"/>
</dbReference>
<name>B8KUT7_9GAMM</name>
<evidence type="ECO:0000313" key="4">
    <source>
        <dbReference type="Proteomes" id="UP000004699"/>
    </source>
</evidence>
<dbReference type="eggNOG" id="COG3166">
    <property type="taxonomic scope" value="Bacteria"/>
</dbReference>
<dbReference type="GO" id="GO:0043107">
    <property type="term" value="P:type IV pilus-dependent motility"/>
    <property type="evidence" value="ECO:0007669"/>
    <property type="project" value="TreeGrafter"/>
</dbReference>
<evidence type="ECO:0000313" key="3">
    <source>
        <dbReference type="EMBL" id="EED34636.1"/>
    </source>
</evidence>
<keyword evidence="4" id="KW-1185">Reference proteome</keyword>
<dbReference type="InterPro" id="IPR052534">
    <property type="entry name" value="Extracell_DNA_Util/SecSys_Comp"/>
</dbReference>
<dbReference type="InterPro" id="IPR007813">
    <property type="entry name" value="PilN"/>
</dbReference>
<feature type="transmembrane region" description="Helical" evidence="2">
    <location>
        <begin position="21"/>
        <end position="39"/>
    </location>
</feature>
<proteinExistence type="predicted"/>